<name>A0AC34QLA9_9BILA</name>
<dbReference type="WBParaSite" id="JU765_v2.g17471.t1">
    <property type="protein sequence ID" value="JU765_v2.g17471.t1"/>
    <property type="gene ID" value="JU765_v2.g17471"/>
</dbReference>
<evidence type="ECO:0000313" key="1">
    <source>
        <dbReference type="Proteomes" id="UP000887576"/>
    </source>
</evidence>
<sequence length="156" mass="18384">MKLISRPQEISEQEVVDKLFFLAYQEISKNRNVLWIRNHEPQVLPSFDGKINLEDLERLQMFYADGKLMQLVVRIVTEISTDYEDAVEDVGLFIVETKNPTTKLMQGLLPILEKCENVLNEISKDAQVLVLFDMEFLSEKKVETWRKTRSYVWEEL</sequence>
<reference evidence="2" key="1">
    <citation type="submission" date="2022-11" db="UniProtKB">
        <authorList>
            <consortium name="WormBaseParasite"/>
        </authorList>
    </citation>
    <scope>IDENTIFICATION</scope>
</reference>
<proteinExistence type="predicted"/>
<dbReference type="Proteomes" id="UP000887576">
    <property type="component" value="Unplaced"/>
</dbReference>
<protein>
    <submittedName>
        <fullName evidence="2">Uncharacterized protein</fullName>
    </submittedName>
</protein>
<organism evidence="1 2">
    <name type="scientific">Panagrolaimus sp. JU765</name>
    <dbReference type="NCBI Taxonomy" id="591449"/>
    <lineage>
        <taxon>Eukaryota</taxon>
        <taxon>Metazoa</taxon>
        <taxon>Ecdysozoa</taxon>
        <taxon>Nematoda</taxon>
        <taxon>Chromadorea</taxon>
        <taxon>Rhabditida</taxon>
        <taxon>Tylenchina</taxon>
        <taxon>Panagrolaimomorpha</taxon>
        <taxon>Panagrolaimoidea</taxon>
        <taxon>Panagrolaimidae</taxon>
        <taxon>Panagrolaimus</taxon>
    </lineage>
</organism>
<accession>A0AC34QLA9</accession>
<evidence type="ECO:0000313" key="2">
    <source>
        <dbReference type="WBParaSite" id="JU765_v2.g17471.t1"/>
    </source>
</evidence>